<feature type="compositionally biased region" description="Polar residues" evidence="1">
    <location>
        <begin position="82"/>
        <end position="102"/>
    </location>
</feature>
<feature type="region of interest" description="Disordered" evidence="1">
    <location>
        <begin position="79"/>
        <end position="102"/>
    </location>
</feature>
<evidence type="ECO:0000259" key="2">
    <source>
        <dbReference type="Pfam" id="PF16778"/>
    </source>
</evidence>
<sequence length="102" mass="11524">VDTYSSITWHKMNGDDEPSESAINAKITEINNAKPMVELRRQRDSKLTETDWVVTKADETSGTVSNDWKTYRQALRDLPASASPQLDDNENLTNVTWPTKPS</sequence>
<gene>
    <name evidence="3" type="ORF">METZ01_LOCUS119898</name>
</gene>
<protein>
    <recommendedName>
        <fullName evidence="2">Phage tail assembly chaperone-like domain-containing protein</fullName>
    </recommendedName>
</protein>
<reference evidence="3" key="1">
    <citation type="submission" date="2018-05" db="EMBL/GenBank/DDBJ databases">
        <authorList>
            <person name="Lanie J.A."/>
            <person name="Ng W.-L."/>
            <person name="Kazmierczak K.M."/>
            <person name="Andrzejewski T.M."/>
            <person name="Davidsen T.M."/>
            <person name="Wayne K.J."/>
            <person name="Tettelin H."/>
            <person name="Glass J.I."/>
            <person name="Rusch D."/>
            <person name="Podicherti R."/>
            <person name="Tsui H.-C.T."/>
            <person name="Winkler M.E."/>
        </authorList>
    </citation>
    <scope>NUCLEOTIDE SEQUENCE</scope>
</reference>
<accession>A0A381XQJ5</accession>
<dbReference type="Pfam" id="PF16778">
    <property type="entry name" value="Phage_tail_APC"/>
    <property type="match status" value="1"/>
</dbReference>
<feature type="non-terminal residue" evidence="3">
    <location>
        <position position="1"/>
    </location>
</feature>
<evidence type="ECO:0000256" key="1">
    <source>
        <dbReference type="SAM" id="MobiDB-lite"/>
    </source>
</evidence>
<dbReference type="InterPro" id="IPR031893">
    <property type="entry name" value="Phage_tail_APC"/>
</dbReference>
<feature type="domain" description="Phage tail assembly chaperone-like" evidence="2">
    <location>
        <begin position="37"/>
        <end position="101"/>
    </location>
</feature>
<organism evidence="3">
    <name type="scientific">marine metagenome</name>
    <dbReference type="NCBI Taxonomy" id="408172"/>
    <lineage>
        <taxon>unclassified sequences</taxon>
        <taxon>metagenomes</taxon>
        <taxon>ecological metagenomes</taxon>
    </lineage>
</organism>
<proteinExistence type="predicted"/>
<dbReference type="Gene3D" id="6.10.140.1310">
    <property type="match status" value="1"/>
</dbReference>
<dbReference type="AlphaFoldDB" id="A0A381XQJ5"/>
<name>A0A381XQJ5_9ZZZZ</name>
<dbReference type="EMBL" id="UINC01016024">
    <property type="protein sequence ID" value="SVA67044.1"/>
    <property type="molecule type" value="Genomic_DNA"/>
</dbReference>
<evidence type="ECO:0000313" key="3">
    <source>
        <dbReference type="EMBL" id="SVA67044.1"/>
    </source>
</evidence>